<evidence type="ECO:0000256" key="1">
    <source>
        <dbReference type="SAM" id="SignalP"/>
    </source>
</evidence>
<dbReference type="EMBL" id="CP144545">
    <property type="protein sequence ID" value="WVW84408.1"/>
    <property type="molecule type" value="Genomic_DNA"/>
</dbReference>
<dbReference type="PANTHER" id="PTHR43606:SF7">
    <property type="entry name" value="PHOSPHATASE, PUTATIVE (AFU_ORTHOLOGUE AFUA_6G08710)-RELATED"/>
    <property type="match status" value="1"/>
</dbReference>
<dbReference type="InterPro" id="IPR018946">
    <property type="entry name" value="PhoD-like_MPP"/>
</dbReference>
<dbReference type="Pfam" id="PF16655">
    <property type="entry name" value="PhoD_N"/>
    <property type="match status" value="1"/>
</dbReference>
<gene>
    <name evidence="4" type="ORF">I302_106442</name>
</gene>
<dbReference type="CDD" id="cd07389">
    <property type="entry name" value="MPP_PhoD"/>
    <property type="match status" value="1"/>
</dbReference>
<protein>
    <recommendedName>
        <fullName evidence="6">Alkaline phosphatase D</fullName>
    </recommendedName>
</protein>
<dbReference type="Proteomes" id="UP000092730">
    <property type="component" value="Chromosome 5"/>
</dbReference>
<dbReference type="InterPro" id="IPR038607">
    <property type="entry name" value="PhoD-like_sf"/>
</dbReference>
<dbReference type="Pfam" id="PF09423">
    <property type="entry name" value="PhoD"/>
    <property type="match status" value="1"/>
</dbReference>
<dbReference type="PANTHER" id="PTHR43606">
    <property type="entry name" value="PHOSPHATASE, PUTATIVE (AFU_ORTHOLOGUE AFUA_6G08710)-RELATED"/>
    <property type="match status" value="1"/>
</dbReference>
<dbReference type="Gene3D" id="3.60.21.70">
    <property type="entry name" value="PhoD-like phosphatase"/>
    <property type="match status" value="1"/>
</dbReference>
<evidence type="ECO:0000259" key="3">
    <source>
        <dbReference type="Pfam" id="PF16655"/>
    </source>
</evidence>
<name>A0AAJ8KBS1_9TREE</name>
<dbReference type="AlphaFoldDB" id="A0AAJ8KBS1"/>
<reference evidence="4" key="1">
    <citation type="submission" date="2013-07" db="EMBL/GenBank/DDBJ databases">
        <authorList>
            <consortium name="The Broad Institute Genome Sequencing Platform"/>
            <person name="Cuomo C."/>
            <person name="Litvintseva A."/>
            <person name="Chen Y."/>
            <person name="Heitman J."/>
            <person name="Sun S."/>
            <person name="Springer D."/>
            <person name="Dromer F."/>
            <person name="Young S.K."/>
            <person name="Zeng Q."/>
            <person name="Gargeya S."/>
            <person name="Fitzgerald M."/>
            <person name="Abouelleil A."/>
            <person name="Alvarado L."/>
            <person name="Berlin A.M."/>
            <person name="Chapman S.B."/>
            <person name="Dewar J."/>
            <person name="Goldberg J."/>
            <person name="Griggs A."/>
            <person name="Gujja S."/>
            <person name="Hansen M."/>
            <person name="Howarth C."/>
            <person name="Imamovic A."/>
            <person name="Larimer J."/>
            <person name="McCowan C."/>
            <person name="Murphy C."/>
            <person name="Pearson M."/>
            <person name="Priest M."/>
            <person name="Roberts A."/>
            <person name="Saif S."/>
            <person name="Shea T."/>
            <person name="Sykes S."/>
            <person name="Wortman J."/>
            <person name="Nusbaum C."/>
            <person name="Birren B."/>
        </authorList>
    </citation>
    <scope>NUCLEOTIDE SEQUENCE</scope>
    <source>
        <strain evidence="4">CBS 10118</strain>
    </source>
</reference>
<keyword evidence="5" id="KW-1185">Reference proteome</keyword>
<evidence type="ECO:0008006" key="6">
    <source>
        <dbReference type="Google" id="ProtNLM"/>
    </source>
</evidence>
<evidence type="ECO:0000313" key="4">
    <source>
        <dbReference type="EMBL" id="WVW84408.1"/>
    </source>
</evidence>
<feature type="domain" description="Phospholipase D N-terminal" evidence="3">
    <location>
        <begin position="59"/>
        <end position="151"/>
    </location>
</feature>
<feature type="domain" description="PhoD-like phosphatase metallophosphatase" evidence="2">
    <location>
        <begin position="166"/>
        <end position="494"/>
    </location>
</feature>
<keyword evidence="1" id="KW-0732">Signal</keyword>
<dbReference type="InterPro" id="IPR052900">
    <property type="entry name" value="Phospholipid_Metab_Enz"/>
</dbReference>
<dbReference type="InterPro" id="IPR032093">
    <property type="entry name" value="PhoD_N"/>
</dbReference>
<organism evidence="4 5">
    <name type="scientific">Kwoniella bestiolae CBS 10118</name>
    <dbReference type="NCBI Taxonomy" id="1296100"/>
    <lineage>
        <taxon>Eukaryota</taxon>
        <taxon>Fungi</taxon>
        <taxon>Dikarya</taxon>
        <taxon>Basidiomycota</taxon>
        <taxon>Agaricomycotina</taxon>
        <taxon>Tremellomycetes</taxon>
        <taxon>Tremellales</taxon>
        <taxon>Cryptococcaceae</taxon>
        <taxon>Kwoniella</taxon>
    </lineage>
</organism>
<dbReference type="SUPFAM" id="SSF56300">
    <property type="entry name" value="Metallo-dependent phosphatases"/>
    <property type="match status" value="1"/>
</dbReference>
<dbReference type="Gene3D" id="2.60.40.380">
    <property type="entry name" value="Purple acid phosphatase-like, N-terminal"/>
    <property type="match status" value="1"/>
</dbReference>
<proteinExistence type="predicted"/>
<feature type="signal peptide" evidence="1">
    <location>
        <begin position="1"/>
        <end position="15"/>
    </location>
</feature>
<evidence type="ECO:0000259" key="2">
    <source>
        <dbReference type="Pfam" id="PF09423"/>
    </source>
</evidence>
<dbReference type="RefSeq" id="XP_019045910.2">
    <property type="nucleotide sequence ID" value="XM_019192913.2"/>
</dbReference>
<evidence type="ECO:0000313" key="5">
    <source>
        <dbReference type="Proteomes" id="UP000092730"/>
    </source>
</evidence>
<reference evidence="4" key="2">
    <citation type="submission" date="2024-02" db="EMBL/GenBank/DDBJ databases">
        <title>Comparative genomics of Cryptococcus and Kwoniella reveals pathogenesis evolution and contrasting modes of karyotype evolution via chromosome fusion or intercentromeric recombination.</title>
        <authorList>
            <person name="Coelho M.A."/>
            <person name="David-Palma M."/>
            <person name="Shea T."/>
            <person name="Bowers K."/>
            <person name="McGinley-Smith S."/>
            <person name="Mohammad A.W."/>
            <person name="Gnirke A."/>
            <person name="Yurkov A.M."/>
            <person name="Nowrousian M."/>
            <person name="Sun S."/>
            <person name="Cuomo C.A."/>
            <person name="Heitman J."/>
        </authorList>
    </citation>
    <scope>NUCLEOTIDE SEQUENCE</scope>
    <source>
        <strain evidence="4">CBS 10118</strain>
    </source>
</reference>
<dbReference type="KEGG" id="kbi:30210700"/>
<dbReference type="GeneID" id="30210700"/>
<dbReference type="InterPro" id="IPR029052">
    <property type="entry name" value="Metallo-depent_PP-like"/>
</dbReference>
<accession>A0AAJ8KBS1</accession>
<feature type="chain" id="PRO_5042592614" description="Alkaline phosphatase D" evidence="1">
    <location>
        <begin position="16"/>
        <end position="559"/>
    </location>
</feature>
<sequence length="559" mass="63887">MYGLIFLYLAGLAVASIDNNKAYDSPSFKAPQLAHRRGEIRKNHKRWEYYDGKIDFPWGIASGDPLSDSVILWTHPLPSTEDPRPVCLEYQVSKNPDDWSNIVASDQVWTTQDVDYSYKVEPTGLERKTTYYYRFVNCAHESNVSPVGKFKITPEEDDDEIDKLALGVFSCSNYPYGFFNAYANAAKRDAIDYVVHLGDYIYEYQADGCKEARHCYGDGQSMRVKTYIPEPNHEIFSLEDYRTRYKSWRSDADLQALHQSHAWQLIWEDHEVANNTWKAGSADSNDTVAGTYYNVSFTEKKANALKAYFEWLPIRTVDADDGLRIWRNFKFGTLADLIMLDMRQYNRDLTDLYYNTDEIRLLREDEHRSLMGGRQEKWFYDRLKNASERGCQWKIIGQQIVFANFAANNIAAWKGDNPDAWTGYEANRQRMLNTISENNIDNVIVISGDSHANWVSDITWENRTGYNTVTGDGALAVKFAGTAVSSPSSWGYNNTLNGYFELYLTRSEATAVYYGINDVRTHNAEERVLATFVVEDKANKLQRPVAGGQLTGGALAQRG</sequence>